<organism evidence="7 8">
    <name type="scientific">Candidozyma haemuli</name>
    <dbReference type="NCBI Taxonomy" id="45357"/>
    <lineage>
        <taxon>Eukaryota</taxon>
        <taxon>Fungi</taxon>
        <taxon>Dikarya</taxon>
        <taxon>Ascomycota</taxon>
        <taxon>Saccharomycotina</taxon>
        <taxon>Pichiomycetes</taxon>
        <taxon>Metschnikowiaceae</taxon>
        <taxon>Candidozyma</taxon>
    </lineage>
</organism>
<proteinExistence type="predicted"/>
<dbReference type="PANTHER" id="PTHR15710:SF243">
    <property type="entry name" value="E3 UBIQUITIN-PROTEIN LIGASE PRAJA-2 ISOFORM X1"/>
    <property type="match status" value="1"/>
</dbReference>
<dbReference type="GeneID" id="37007204"/>
<protein>
    <recommendedName>
        <fullName evidence="6">RING-type domain-containing protein</fullName>
    </recommendedName>
</protein>
<dbReference type="SUPFAM" id="SSF57850">
    <property type="entry name" value="RING/U-box"/>
    <property type="match status" value="1"/>
</dbReference>
<dbReference type="Proteomes" id="UP000244309">
    <property type="component" value="Unassembled WGS sequence"/>
</dbReference>
<feature type="region of interest" description="Disordered" evidence="5">
    <location>
        <begin position="176"/>
        <end position="198"/>
    </location>
</feature>
<dbReference type="VEuPathDB" id="FungiDB:CXQ85_001873"/>
<evidence type="ECO:0000256" key="3">
    <source>
        <dbReference type="ARBA" id="ARBA00022833"/>
    </source>
</evidence>
<evidence type="ECO:0000256" key="5">
    <source>
        <dbReference type="SAM" id="MobiDB-lite"/>
    </source>
</evidence>
<keyword evidence="2 4" id="KW-0863">Zinc-finger</keyword>
<dbReference type="InterPro" id="IPR001841">
    <property type="entry name" value="Znf_RING"/>
</dbReference>
<dbReference type="PROSITE" id="PS50089">
    <property type="entry name" value="ZF_RING_2"/>
    <property type="match status" value="1"/>
</dbReference>
<keyword evidence="8" id="KW-1185">Reference proteome</keyword>
<dbReference type="RefSeq" id="XP_025341034.1">
    <property type="nucleotide sequence ID" value="XM_025485569.1"/>
</dbReference>
<name>A0A2V1AQT0_9ASCO</name>
<gene>
    <name evidence="7" type="ORF">CXQ85_001873</name>
</gene>
<dbReference type="GO" id="GO:0005737">
    <property type="term" value="C:cytoplasm"/>
    <property type="evidence" value="ECO:0007669"/>
    <property type="project" value="TreeGrafter"/>
</dbReference>
<dbReference type="GO" id="GO:0061630">
    <property type="term" value="F:ubiquitin protein ligase activity"/>
    <property type="evidence" value="ECO:0007669"/>
    <property type="project" value="TreeGrafter"/>
</dbReference>
<accession>A0A2V1AQT0</accession>
<dbReference type="AlphaFoldDB" id="A0A2V1AQT0"/>
<evidence type="ECO:0000256" key="1">
    <source>
        <dbReference type="ARBA" id="ARBA00022723"/>
    </source>
</evidence>
<dbReference type="Gene3D" id="3.30.40.10">
    <property type="entry name" value="Zinc/RING finger domain, C3HC4 (zinc finger)"/>
    <property type="match status" value="1"/>
</dbReference>
<comment type="caution">
    <text evidence="7">The sequence shown here is derived from an EMBL/GenBank/DDBJ whole genome shotgun (WGS) entry which is preliminary data.</text>
</comment>
<feature type="region of interest" description="Disordered" evidence="5">
    <location>
        <begin position="1"/>
        <end position="22"/>
    </location>
</feature>
<feature type="compositionally biased region" description="Acidic residues" evidence="5">
    <location>
        <begin position="183"/>
        <end position="198"/>
    </location>
</feature>
<evidence type="ECO:0000313" key="8">
    <source>
        <dbReference type="Proteomes" id="UP000244309"/>
    </source>
</evidence>
<dbReference type="OrthoDB" id="8062037at2759"/>
<feature type="domain" description="RING-type" evidence="6">
    <location>
        <begin position="108"/>
        <end position="159"/>
    </location>
</feature>
<evidence type="ECO:0000256" key="4">
    <source>
        <dbReference type="PROSITE-ProRule" id="PRU00175"/>
    </source>
</evidence>
<feature type="compositionally biased region" description="Basic and acidic residues" evidence="5">
    <location>
        <begin position="1"/>
        <end position="20"/>
    </location>
</feature>
<keyword evidence="3" id="KW-0862">Zinc</keyword>
<evidence type="ECO:0000313" key="7">
    <source>
        <dbReference type="EMBL" id="PVH20094.1"/>
    </source>
</evidence>
<dbReference type="EMBL" id="PKFO01000003">
    <property type="protein sequence ID" value="PVH20094.1"/>
    <property type="molecule type" value="Genomic_DNA"/>
</dbReference>
<dbReference type="GO" id="GO:0016567">
    <property type="term" value="P:protein ubiquitination"/>
    <property type="evidence" value="ECO:0007669"/>
    <property type="project" value="TreeGrafter"/>
</dbReference>
<sequence>MLTDFSEDHNLRQQSDDSRQHQTLSSIIESFISDTSVDSEGHQHSGRELFNRALRTINADEGSEVLQEIIASLERVGDKFRPDAGVSQEFLDSLERVDISSLPENADCPICTNRFADAKYPLIVKLPCHVKGASKREHIFDMDCIAPWLKMHSSCPLCRFDVRDADSVRRERLARELARAKEEDDEEEEDDGDWDMYG</sequence>
<evidence type="ECO:0000259" key="6">
    <source>
        <dbReference type="PROSITE" id="PS50089"/>
    </source>
</evidence>
<dbReference type="STRING" id="45357.A0A2V1AQT0"/>
<dbReference type="Pfam" id="PF13639">
    <property type="entry name" value="zf-RING_2"/>
    <property type="match status" value="1"/>
</dbReference>
<evidence type="ECO:0000256" key="2">
    <source>
        <dbReference type="ARBA" id="ARBA00022771"/>
    </source>
</evidence>
<reference evidence="7 8" key="1">
    <citation type="submission" date="2017-12" db="EMBL/GenBank/DDBJ databases">
        <title>Genome Sequence of a Multidrug-Resistant Candida haemulonii Isolate from a Patient with Chronic Leg Ulcers in Israel.</title>
        <authorList>
            <person name="Chow N.A."/>
            <person name="Gade L."/>
            <person name="Batra D."/>
            <person name="Rowe L.A."/>
            <person name="Ben-Ami R."/>
            <person name="Loparev V.N."/>
            <person name="Litvintseva A.P."/>
        </authorList>
    </citation>
    <scope>NUCLEOTIDE SEQUENCE [LARGE SCALE GENOMIC DNA]</scope>
    <source>
        <strain evidence="7 8">B11899</strain>
    </source>
</reference>
<dbReference type="InterPro" id="IPR013083">
    <property type="entry name" value="Znf_RING/FYVE/PHD"/>
</dbReference>
<dbReference type="GO" id="GO:0008270">
    <property type="term" value="F:zinc ion binding"/>
    <property type="evidence" value="ECO:0007669"/>
    <property type="project" value="UniProtKB-KW"/>
</dbReference>
<dbReference type="PANTHER" id="PTHR15710">
    <property type="entry name" value="E3 UBIQUITIN-PROTEIN LIGASE PRAJA"/>
    <property type="match status" value="1"/>
</dbReference>
<keyword evidence="1" id="KW-0479">Metal-binding</keyword>